<dbReference type="InterPro" id="IPR036866">
    <property type="entry name" value="RibonucZ/Hydroxyglut_hydro"/>
</dbReference>
<protein>
    <submittedName>
        <fullName evidence="3">Flavodoxin/nitric oxide synthase</fullName>
    </submittedName>
</protein>
<dbReference type="InterPro" id="IPR001279">
    <property type="entry name" value="Metallo-B-lactamas"/>
</dbReference>
<dbReference type="AlphaFoldDB" id="A0A1V1PGT8"/>
<dbReference type="Proteomes" id="UP000189670">
    <property type="component" value="Unassembled WGS sequence"/>
</dbReference>
<dbReference type="Gene3D" id="3.40.50.360">
    <property type="match status" value="1"/>
</dbReference>
<sequence>MNFVQIAQGIYDVGVNDWNVRDFHGYSTPTGSTYNAFLIIDEKIALIDTVKKEFAGQLLKNISEIVSPEKIDYVISNHTEMDHTGGLPAIMHHIGQDKPLYCSKMGQKNLAMHFRDNWHYHAVENGEELDLGKRQLTFLETRMLHWPDSMLTYEKADQILFSSDAFGQHYAGYEKFDDQVDRDELLFHSKKYFANIILLYAGQVKKLLKTVTDMGLTFKMICPDHGIIWRKHPELIIDAYAKWSEPIHTKKAVVVYDTMWQSTKMMAEQIAAGIVSEGVNVRPMNLRTNHRSDIMTELLEASALVVGSPTLNNNIYPTVSDFLTYMKGLRPQNKLAACFGSYGWNGASIKILNNELSTMKFNMIDEAGLKIQYVPDEDGLNRCLEYGRTIGKAVCQLVQEQSR</sequence>
<dbReference type="PANTHER" id="PTHR43717:SF1">
    <property type="entry name" value="ANAEROBIC NITRIC OXIDE REDUCTASE FLAVORUBREDOXIN"/>
    <property type="match status" value="1"/>
</dbReference>
<dbReference type="PANTHER" id="PTHR43717">
    <property type="entry name" value="ANAEROBIC NITRIC OXIDE REDUCTASE FLAVORUBREDOXIN"/>
    <property type="match status" value="1"/>
</dbReference>
<comment type="caution">
    <text evidence="3">The sequence shown here is derived from an EMBL/GenBank/DDBJ whole genome shotgun (WGS) entry which is preliminary data.</text>
</comment>
<dbReference type="GO" id="GO:0010181">
    <property type="term" value="F:FMN binding"/>
    <property type="evidence" value="ECO:0007669"/>
    <property type="project" value="InterPro"/>
</dbReference>
<proteinExistence type="inferred from homology"/>
<dbReference type="GO" id="GO:0016491">
    <property type="term" value="F:oxidoreductase activity"/>
    <property type="evidence" value="ECO:0007669"/>
    <property type="project" value="InterPro"/>
</dbReference>
<dbReference type="CDD" id="cd07709">
    <property type="entry name" value="flavodiiron_proteins_MBL-fold"/>
    <property type="match status" value="1"/>
</dbReference>
<accession>A0A1V1PGT8</accession>
<reference evidence="4" key="1">
    <citation type="submission" date="2012-11" db="EMBL/GenBank/DDBJ databases">
        <authorList>
            <person name="Lucero-Rivera Y.E."/>
            <person name="Tovar-Ramirez D."/>
        </authorList>
    </citation>
    <scope>NUCLEOTIDE SEQUENCE [LARGE SCALE GENOMIC DNA]</scope>
    <source>
        <strain evidence="4">Araruama</strain>
    </source>
</reference>
<feature type="domain" description="Flavodoxin-like" evidence="2">
    <location>
        <begin position="252"/>
        <end position="391"/>
    </location>
</feature>
<dbReference type="Gene3D" id="3.60.15.10">
    <property type="entry name" value="Ribonuclease Z/Hydroxyacylglutathione hydrolase-like"/>
    <property type="match status" value="1"/>
</dbReference>
<dbReference type="EMBL" id="ATBP01000020">
    <property type="protein sequence ID" value="ETR74121.1"/>
    <property type="molecule type" value="Genomic_DNA"/>
</dbReference>
<comment type="similarity">
    <text evidence="1">In the N-terminal section; belongs to the zinc metallo-hydrolase group 3 family.</text>
</comment>
<evidence type="ECO:0000313" key="3">
    <source>
        <dbReference type="EMBL" id="ETR74121.1"/>
    </source>
</evidence>
<dbReference type="GO" id="GO:0009055">
    <property type="term" value="F:electron transfer activity"/>
    <property type="evidence" value="ECO:0007669"/>
    <property type="project" value="InterPro"/>
</dbReference>
<dbReference type="PIRSF" id="PIRSF005243">
    <property type="entry name" value="ROO"/>
    <property type="match status" value="1"/>
</dbReference>
<dbReference type="InterPro" id="IPR029039">
    <property type="entry name" value="Flavoprotein-like_sf"/>
</dbReference>
<dbReference type="PROSITE" id="PS50902">
    <property type="entry name" value="FLAVODOXIN_LIKE"/>
    <property type="match status" value="1"/>
</dbReference>
<dbReference type="SUPFAM" id="SSF52218">
    <property type="entry name" value="Flavoproteins"/>
    <property type="match status" value="1"/>
</dbReference>
<name>A0A1V1PGT8_9BACT</name>
<evidence type="ECO:0000259" key="2">
    <source>
        <dbReference type="PROSITE" id="PS50902"/>
    </source>
</evidence>
<evidence type="ECO:0000313" key="4">
    <source>
        <dbReference type="Proteomes" id="UP000189670"/>
    </source>
</evidence>
<dbReference type="SMART" id="SM00849">
    <property type="entry name" value="Lactamase_B"/>
    <property type="match status" value="1"/>
</dbReference>
<evidence type="ECO:0000256" key="1">
    <source>
        <dbReference type="ARBA" id="ARBA00007121"/>
    </source>
</evidence>
<dbReference type="InterPro" id="IPR045761">
    <property type="entry name" value="ODP_dom"/>
</dbReference>
<dbReference type="Pfam" id="PF00258">
    <property type="entry name" value="Flavodoxin_1"/>
    <property type="match status" value="1"/>
</dbReference>
<dbReference type="SUPFAM" id="SSF56281">
    <property type="entry name" value="Metallo-hydrolase/oxidoreductase"/>
    <property type="match status" value="1"/>
</dbReference>
<dbReference type="InterPro" id="IPR016440">
    <property type="entry name" value="Rubredoxin-O_OxRdtase"/>
</dbReference>
<dbReference type="GO" id="GO:0046872">
    <property type="term" value="F:metal ion binding"/>
    <property type="evidence" value="ECO:0007669"/>
    <property type="project" value="InterPro"/>
</dbReference>
<organism evidence="3 4">
    <name type="scientific">Candidatus Magnetoglobus multicellularis str. Araruama</name>
    <dbReference type="NCBI Taxonomy" id="890399"/>
    <lineage>
        <taxon>Bacteria</taxon>
        <taxon>Pseudomonadati</taxon>
        <taxon>Thermodesulfobacteriota</taxon>
        <taxon>Desulfobacteria</taxon>
        <taxon>Desulfobacterales</taxon>
        <taxon>Desulfobacteraceae</taxon>
        <taxon>Candidatus Magnetoglobus</taxon>
    </lineage>
</organism>
<gene>
    <name evidence="3" type="ORF">OMM_06504</name>
</gene>
<dbReference type="Pfam" id="PF19583">
    <property type="entry name" value="ODP"/>
    <property type="match status" value="1"/>
</dbReference>
<dbReference type="InterPro" id="IPR008254">
    <property type="entry name" value="Flavodoxin/NO_synth"/>
</dbReference>